<feature type="region of interest" description="Disordered" evidence="1">
    <location>
        <begin position="94"/>
        <end position="150"/>
    </location>
</feature>
<sequence length="255" mass="29659">MQVSEDTNVRYVTRNSYRDRKPIGYVTKEQAVDERNFQKLKYIDSRQEYVVQRHPKRDARCQMTTKYVIQQPTTCDVGCQTTTTYVLLLPPRPSVSWKSSSTHSSTTSSKHSSTTSSTHRLTISSNHSSTQSTTPTPNPPTPLTLTPPPLSNTKDKLVYCIDLRPHVEILEPKPFDVFERRIVLQPKKKIDDYIVTVGGGWNKMNDYMERHEPVKKFVYEREHLKNSNLPEKKKKYYGFKSIYKSPRYNRAHCIL</sequence>
<organism evidence="2 3">
    <name type="scientific">Mytilus coruscus</name>
    <name type="common">Sea mussel</name>
    <dbReference type="NCBI Taxonomy" id="42192"/>
    <lineage>
        <taxon>Eukaryota</taxon>
        <taxon>Metazoa</taxon>
        <taxon>Spiralia</taxon>
        <taxon>Lophotrochozoa</taxon>
        <taxon>Mollusca</taxon>
        <taxon>Bivalvia</taxon>
        <taxon>Autobranchia</taxon>
        <taxon>Pteriomorphia</taxon>
        <taxon>Mytilida</taxon>
        <taxon>Mytiloidea</taxon>
        <taxon>Mytilidae</taxon>
        <taxon>Mytilinae</taxon>
        <taxon>Mytilus</taxon>
    </lineage>
</organism>
<dbReference type="EMBL" id="CACVKT020009599">
    <property type="protein sequence ID" value="CAC5422475.1"/>
    <property type="molecule type" value="Genomic_DNA"/>
</dbReference>
<evidence type="ECO:0000256" key="1">
    <source>
        <dbReference type="SAM" id="MobiDB-lite"/>
    </source>
</evidence>
<dbReference type="Proteomes" id="UP000507470">
    <property type="component" value="Unassembled WGS sequence"/>
</dbReference>
<accession>A0A6J8ESL1</accession>
<gene>
    <name evidence="2" type="ORF">MCOR_54523</name>
</gene>
<protein>
    <recommendedName>
        <fullName evidence="4">GAR domain-containing protein</fullName>
    </recommendedName>
</protein>
<proteinExistence type="predicted"/>
<reference evidence="2 3" key="1">
    <citation type="submission" date="2020-06" db="EMBL/GenBank/DDBJ databases">
        <authorList>
            <person name="Li R."/>
            <person name="Bekaert M."/>
        </authorList>
    </citation>
    <scope>NUCLEOTIDE SEQUENCE [LARGE SCALE GENOMIC DNA]</scope>
    <source>
        <strain evidence="3">wild</strain>
    </source>
</reference>
<feature type="compositionally biased region" description="Pro residues" evidence="1">
    <location>
        <begin position="136"/>
        <end position="150"/>
    </location>
</feature>
<name>A0A6J8ESL1_MYTCO</name>
<feature type="compositionally biased region" description="Low complexity" evidence="1">
    <location>
        <begin position="94"/>
        <end position="135"/>
    </location>
</feature>
<evidence type="ECO:0000313" key="3">
    <source>
        <dbReference type="Proteomes" id="UP000507470"/>
    </source>
</evidence>
<evidence type="ECO:0000313" key="2">
    <source>
        <dbReference type="EMBL" id="CAC5422475.1"/>
    </source>
</evidence>
<keyword evidence="3" id="KW-1185">Reference proteome</keyword>
<evidence type="ECO:0008006" key="4">
    <source>
        <dbReference type="Google" id="ProtNLM"/>
    </source>
</evidence>
<dbReference type="AlphaFoldDB" id="A0A6J8ESL1"/>
<dbReference type="OrthoDB" id="6137096at2759"/>